<dbReference type="GO" id="GO:0008623">
    <property type="term" value="C:CHRAC"/>
    <property type="evidence" value="ECO:0007669"/>
    <property type="project" value="TreeGrafter"/>
</dbReference>
<evidence type="ECO:0000256" key="3">
    <source>
        <dbReference type="ARBA" id="ARBA00022723"/>
    </source>
</evidence>
<dbReference type="InterPro" id="IPR013083">
    <property type="entry name" value="Znf_RING/FYVE/PHD"/>
</dbReference>
<keyword evidence="15" id="KW-1185">Reference proteome</keyword>
<dbReference type="EMBL" id="KB201009">
    <property type="protein sequence ID" value="ESO99595.1"/>
    <property type="molecule type" value="Genomic_DNA"/>
</dbReference>
<evidence type="ECO:0000313" key="14">
    <source>
        <dbReference type="EMBL" id="ESO99595.1"/>
    </source>
</evidence>
<evidence type="ECO:0000313" key="15">
    <source>
        <dbReference type="Proteomes" id="UP000030746"/>
    </source>
</evidence>
<dbReference type="GO" id="GO:0006355">
    <property type="term" value="P:regulation of DNA-templated transcription"/>
    <property type="evidence" value="ECO:0007669"/>
    <property type="project" value="TreeGrafter"/>
</dbReference>
<dbReference type="GeneID" id="20243806"/>
<feature type="region of interest" description="Disordered" evidence="12">
    <location>
        <begin position="87"/>
        <end position="132"/>
    </location>
</feature>
<reference evidence="14 15" key="1">
    <citation type="journal article" date="2013" name="Nature">
        <title>Insights into bilaterian evolution from three spiralian genomes.</title>
        <authorList>
            <person name="Simakov O."/>
            <person name="Marletaz F."/>
            <person name="Cho S.J."/>
            <person name="Edsinger-Gonzales E."/>
            <person name="Havlak P."/>
            <person name="Hellsten U."/>
            <person name="Kuo D.H."/>
            <person name="Larsson T."/>
            <person name="Lv J."/>
            <person name="Arendt D."/>
            <person name="Savage R."/>
            <person name="Osoegawa K."/>
            <person name="de Jong P."/>
            <person name="Grimwood J."/>
            <person name="Chapman J.A."/>
            <person name="Shapiro H."/>
            <person name="Aerts A."/>
            <person name="Otillar R.P."/>
            <person name="Terry A.Y."/>
            <person name="Boore J.L."/>
            <person name="Grigoriev I.V."/>
            <person name="Lindberg D.R."/>
            <person name="Seaver E.C."/>
            <person name="Weisblat D.A."/>
            <person name="Putnam N.H."/>
            <person name="Rokhsar D.S."/>
        </authorList>
    </citation>
    <scope>NUCLEOTIDE SEQUENCE [LARGE SCALE GENOMIC DNA]</scope>
</reference>
<feature type="non-terminal residue" evidence="14">
    <location>
        <position position="1"/>
    </location>
</feature>
<dbReference type="Gene3D" id="3.30.40.10">
    <property type="entry name" value="Zinc/RING finger domain, C3HC4 (zinc finger)"/>
    <property type="match status" value="1"/>
</dbReference>
<dbReference type="CTD" id="20243806"/>
<evidence type="ECO:0000256" key="11">
    <source>
        <dbReference type="ARBA" id="ARBA00068253"/>
    </source>
</evidence>
<dbReference type="Proteomes" id="UP000030746">
    <property type="component" value="Unassembled WGS sequence"/>
</dbReference>
<evidence type="ECO:0000256" key="9">
    <source>
        <dbReference type="ARBA" id="ARBA00023163"/>
    </source>
</evidence>
<dbReference type="SMART" id="SM00249">
    <property type="entry name" value="PHD"/>
    <property type="match status" value="1"/>
</dbReference>
<dbReference type="PANTHER" id="PTHR46510:SF1">
    <property type="entry name" value="BROMODOMAIN ADJACENT TO ZINC FINGER DOMAIN PROTEIN 1A"/>
    <property type="match status" value="1"/>
</dbReference>
<evidence type="ECO:0000259" key="13">
    <source>
        <dbReference type="SMART" id="SM00249"/>
    </source>
</evidence>
<dbReference type="GO" id="GO:0003677">
    <property type="term" value="F:DNA binding"/>
    <property type="evidence" value="ECO:0007669"/>
    <property type="project" value="TreeGrafter"/>
</dbReference>
<dbReference type="AlphaFoldDB" id="V4AX12"/>
<evidence type="ECO:0000256" key="1">
    <source>
        <dbReference type="ARBA" id="ARBA00004123"/>
    </source>
</evidence>
<keyword evidence="3" id="KW-0479">Metal-binding</keyword>
<evidence type="ECO:0000256" key="4">
    <source>
        <dbReference type="ARBA" id="ARBA00022771"/>
    </source>
</evidence>
<proteinExistence type="predicted"/>
<evidence type="ECO:0000256" key="6">
    <source>
        <dbReference type="ARBA" id="ARBA00023015"/>
    </source>
</evidence>
<keyword evidence="5" id="KW-0862">Zinc</keyword>
<dbReference type="HOGENOM" id="CLU_1242796_0_0_1"/>
<keyword evidence="2" id="KW-0597">Phosphoprotein</keyword>
<comment type="subcellular location">
    <subcellularLocation>
        <location evidence="1">Nucleus</location>
    </subcellularLocation>
</comment>
<evidence type="ECO:0000256" key="2">
    <source>
        <dbReference type="ARBA" id="ARBA00022553"/>
    </source>
</evidence>
<keyword evidence="7" id="KW-0175">Coiled coil</keyword>
<dbReference type="GO" id="GO:0000228">
    <property type="term" value="C:nuclear chromosome"/>
    <property type="evidence" value="ECO:0007669"/>
    <property type="project" value="TreeGrafter"/>
</dbReference>
<dbReference type="RefSeq" id="XP_009049717.1">
    <property type="nucleotide sequence ID" value="XM_009051469.1"/>
</dbReference>
<keyword evidence="9" id="KW-0804">Transcription</keyword>
<dbReference type="InterPro" id="IPR019787">
    <property type="entry name" value="Znf_PHD-finger"/>
</dbReference>
<sequence>VKPPALQEPAKYKYVVKEKKGGAMSTVRCSVISRKNRVYTRDKNKLYLKLHCEPVDGVWKVKDESKLKFKLNSCKFDQFYAGPMPTFEVSSQKKKPASKKSDGKPGTEGSASKKSKTKDKKPDPAKHNKEEEKKKITTFDKWQESLKHVTSLSQVYLYLSTFEKSVMWDKSALHARCRLCRKKGDAERMLLCDGCDRGHHMDCLKPPIKSILVLNPLCCPLWF</sequence>
<feature type="domain" description="Zinc finger PHD-type" evidence="13">
    <location>
        <begin position="176"/>
        <end position="223"/>
    </location>
</feature>
<dbReference type="FunFam" id="3.30.40.10:FF:000300">
    <property type="entry name" value="Bromodomain adjacent to zinc finger domain protein 1A"/>
    <property type="match status" value="1"/>
</dbReference>
<dbReference type="GO" id="GO:0045740">
    <property type="term" value="P:positive regulation of DNA replication"/>
    <property type="evidence" value="ECO:0007669"/>
    <property type="project" value="TreeGrafter"/>
</dbReference>
<dbReference type="PANTHER" id="PTHR46510">
    <property type="entry name" value="BROMODOMAIN ADJACENT TO ZINC FINGER DOMAIN PROTEIN 1A"/>
    <property type="match status" value="1"/>
</dbReference>
<organism evidence="14 15">
    <name type="scientific">Lottia gigantea</name>
    <name type="common">Giant owl limpet</name>
    <dbReference type="NCBI Taxonomy" id="225164"/>
    <lineage>
        <taxon>Eukaryota</taxon>
        <taxon>Metazoa</taxon>
        <taxon>Spiralia</taxon>
        <taxon>Lophotrochozoa</taxon>
        <taxon>Mollusca</taxon>
        <taxon>Gastropoda</taxon>
        <taxon>Patellogastropoda</taxon>
        <taxon>Lottioidea</taxon>
        <taxon>Lottiidae</taxon>
        <taxon>Lottia</taxon>
    </lineage>
</organism>
<dbReference type="GO" id="GO:0008270">
    <property type="term" value="F:zinc ion binding"/>
    <property type="evidence" value="ECO:0007669"/>
    <property type="project" value="UniProtKB-KW"/>
</dbReference>
<protein>
    <recommendedName>
        <fullName evidence="11">Bromodomain adjacent to zinc finger domain protein 1A</fullName>
    </recommendedName>
</protein>
<dbReference type="Pfam" id="PF00628">
    <property type="entry name" value="PHD"/>
    <property type="match status" value="1"/>
</dbReference>
<dbReference type="SUPFAM" id="SSF57903">
    <property type="entry name" value="FYVE/PHD zinc finger"/>
    <property type="match status" value="1"/>
</dbReference>
<evidence type="ECO:0000256" key="7">
    <source>
        <dbReference type="ARBA" id="ARBA00023054"/>
    </source>
</evidence>
<evidence type="ECO:0000256" key="8">
    <source>
        <dbReference type="ARBA" id="ARBA00023117"/>
    </source>
</evidence>
<name>V4AX12_LOTGI</name>
<dbReference type="KEGG" id="lgi:LOTGIDRAFT_176500"/>
<dbReference type="InterPro" id="IPR001965">
    <property type="entry name" value="Znf_PHD"/>
</dbReference>
<evidence type="ECO:0000256" key="12">
    <source>
        <dbReference type="SAM" id="MobiDB-lite"/>
    </source>
</evidence>
<dbReference type="STRING" id="225164.V4AX12"/>
<evidence type="ECO:0000256" key="10">
    <source>
        <dbReference type="ARBA" id="ARBA00023242"/>
    </source>
</evidence>
<dbReference type="GO" id="GO:0031445">
    <property type="term" value="P:regulation of heterochromatin formation"/>
    <property type="evidence" value="ECO:0007669"/>
    <property type="project" value="TreeGrafter"/>
</dbReference>
<dbReference type="OrthoDB" id="332390at2759"/>
<feature type="compositionally biased region" description="Basic and acidic residues" evidence="12">
    <location>
        <begin position="120"/>
        <end position="132"/>
    </location>
</feature>
<keyword evidence="4" id="KW-0863">Zinc-finger</keyword>
<keyword evidence="10" id="KW-0539">Nucleus</keyword>
<dbReference type="InterPro" id="IPR011011">
    <property type="entry name" value="Znf_FYVE_PHD"/>
</dbReference>
<evidence type="ECO:0000256" key="5">
    <source>
        <dbReference type="ARBA" id="ARBA00022833"/>
    </source>
</evidence>
<accession>V4AX12</accession>
<gene>
    <name evidence="14" type="ORF">LOTGIDRAFT_176500</name>
</gene>
<keyword evidence="8" id="KW-0103">Bromodomain</keyword>
<dbReference type="InterPro" id="IPR047171">
    <property type="entry name" value="BAZ1A"/>
</dbReference>
<dbReference type="GO" id="GO:0006338">
    <property type="term" value="P:chromatin remodeling"/>
    <property type="evidence" value="ECO:0007669"/>
    <property type="project" value="InterPro"/>
</dbReference>
<keyword evidence="6" id="KW-0805">Transcription regulation</keyword>